<protein>
    <submittedName>
        <fullName evidence="1">DNA-binding transcriptional regulator</fullName>
    </submittedName>
</protein>
<dbReference type="Gene3D" id="1.10.1270.10">
    <property type="entry name" value="TrpR-like"/>
    <property type="match status" value="1"/>
</dbReference>
<sequence length="96" mass="10935">MEKERDVLIKALLSLKTPEECEALLDDMCTIKEIEDMSHRLMIALLLAERKTFIDVEKKTGASSATISRVNKCLKHGTGYQTVIKRILDDQDIENQ</sequence>
<dbReference type="InterPro" id="IPR000831">
    <property type="entry name" value="Trp_repress"/>
</dbReference>
<evidence type="ECO:0000313" key="1">
    <source>
        <dbReference type="EMBL" id="MQM72416.1"/>
    </source>
</evidence>
<dbReference type="PANTHER" id="PTHR40080">
    <property type="entry name" value="LMO1763 PROTEIN"/>
    <property type="match status" value="1"/>
</dbReference>
<dbReference type="SUPFAM" id="SSF48295">
    <property type="entry name" value="TrpR-like"/>
    <property type="match status" value="1"/>
</dbReference>
<keyword evidence="2" id="KW-1185">Reference proteome</keyword>
<name>A0A6L5GR77_9FIRM</name>
<dbReference type="PANTHER" id="PTHR40080:SF1">
    <property type="entry name" value="TRPR-LIKE PROTEIN YERC_YECD"/>
    <property type="match status" value="1"/>
</dbReference>
<dbReference type="Proteomes" id="UP000473648">
    <property type="component" value="Unassembled WGS sequence"/>
</dbReference>
<organism evidence="1 2">
    <name type="scientific">Candidatus Pseudoramibacter fermentans</name>
    <dbReference type="NCBI Taxonomy" id="2594427"/>
    <lineage>
        <taxon>Bacteria</taxon>
        <taxon>Bacillati</taxon>
        <taxon>Bacillota</taxon>
        <taxon>Clostridia</taxon>
        <taxon>Eubacteriales</taxon>
        <taxon>Eubacteriaceae</taxon>
        <taxon>Pseudoramibacter</taxon>
    </lineage>
</organism>
<gene>
    <name evidence="1" type="ORF">FRC53_03095</name>
</gene>
<dbReference type="PIRSF" id="PIRSF012508">
    <property type="entry name" value="YerC"/>
    <property type="match status" value="1"/>
</dbReference>
<proteinExistence type="predicted"/>
<dbReference type="EMBL" id="VOGB01000004">
    <property type="protein sequence ID" value="MQM72416.1"/>
    <property type="molecule type" value="Genomic_DNA"/>
</dbReference>
<accession>A0A6L5GR77</accession>
<dbReference type="AlphaFoldDB" id="A0A6L5GR77"/>
<dbReference type="NCBIfam" id="TIGR02531">
    <property type="entry name" value="yecD_yerC"/>
    <property type="match status" value="1"/>
</dbReference>
<dbReference type="Pfam" id="PF01371">
    <property type="entry name" value="Trp_repressor"/>
    <property type="match status" value="1"/>
</dbReference>
<dbReference type="GO" id="GO:0043565">
    <property type="term" value="F:sequence-specific DNA binding"/>
    <property type="evidence" value="ECO:0007669"/>
    <property type="project" value="InterPro"/>
</dbReference>
<comment type="caution">
    <text evidence="1">The sequence shown here is derived from an EMBL/GenBank/DDBJ whole genome shotgun (WGS) entry which is preliminary data.</text>
</comment>
<dbReference type="InterPro" id="IPR010921">
    <property type="entry name" value="Trp_repressor/repl_initiator"/>
</dbReference>
<dbReference type="InterPro" id="IPR013368">
    <property type="entry name" value="YecD_YerC"/>
</dbReference>
<evidence type="ECO:0000313" key="2">
    <source>
        <dbReference type="Proteomes" id="UP000473648"/>
    </source>
</evidence>
<dbReference type="GO" id="GO:0003700">
    <property type="term" value="F:DNA-binding transcription factor activity"/>
    <property type="evidence" value="ECO:0007669"/>
    <property type="project" value="InterPro"/>
</dbReference>
<keyword evidence="1" id="KW-0238">DNA-binding</keyword>
<dbReference type="InterPro" id="IPR038116">
    <property type="entry name" value="TrpR-like_sf"/>
</dbReference>
<reference evidence="1" key="1">
    <citation type="journal article" date="2020" name="Appl. Environ. Microbiol.">
        <title>Medium-Chain Fatty Acid Synthesis by 'Candidatus Weimeria bifida' gen. nov., sp. nov., and 'Candidatus Pseudoramibacter fermentans' sp. nov.</title>
        <authorList>
            <person name="Scarborough M.J."/>
            <person name="Myers K.S."/>
            <person name="Donohue T.J."/>
            <person name="Noguera D.R."/>
        </authorList>
    </citation>
    <scope>NUCLEOTIDE SEQUENCE</scope>
    <source>
        <strain evidence="1">EUB1.1</strain>
    </source>
</reference>